<dbReference type="AlphaFoldDB" id="A0A068NQH4"/>
<dbReference type="OrthoDB" id="9803716at2"/>
<dbReference type="RefSeq" id="WP_025225623.1">
    <property type="nucleotide sequence ID" value="NZ_CP007139.1"/>
</dbReference>
<dbReference type="Proteomes" id="UP000027982">
    <property type="component" value="Chromosome"/>
</dbReference>
<feature type="domain" description="N-terminal" evidence="2">
    <location>
        <begin position="36"/>
        <end position="112"/>
    </location>
</feature>
<dbReference type="HOGENOM" id="CLU_012069_0_2_0"/>
<dbReference type="InterPro" id="IPR013610">
    <property type="entry name" value="ArdC_N"/>
</dbReference>
<dbReference type="KEGG" id="fgi:OP10G_2450"/>
<keyword evidence="4" id="KW-1185">Reference proteome</keyword>
<dbReference type="Pfam" id="PF08401">
    <property type="entry name" value="ArdcN"/>
    <property type="match status" value="1"/>
</dbReference>
<dbReference type="Pfam" id="PF06114">
    <property type="entry name" value="Peptidase_M78"/>
    <property type="match status" value="1"/>
</dbReference>
<accession>A0A068NQH4</accession>
<evidence type="ECO:0000313" key="3">
    <source>
        <dbReference type="EMBL" id="AIE85818.1"/>
    </source>
</evidence>
<reference evidence="3 4" key="1">
    <citation type="journal article" date="2014" name="PLoS ONE">
        <title>The first complete genome sequence of the class fimbriimonadia in the phylum armatimonadetes.</title>
        <authorList>
            <person name="Hu Z.Y."/>
            <person name="Wang Y.Z."/>
            <person name="Im W.T."/>
            <person name="Wang S.Y."/>
            <person name="Zhao G.P."/>
            <person name="Zheng H.J."/>
            <person name="Quan Z.X."/>
        </authorList>
    </citation>
    <scope>NUCLEOTIDE SEQUENCE [LARGE SCALE GENOMIC DNA]</scope>
    <source>
        <strain evidence="3">Gsoil 348</strain>
    </source>
</reference>
<gene>
    <name evidence="3" type="ORF">OP10G_2450</name>
</gene>
<dbReference type="eggNOG" id="COG4227">
    <property type="taxonomic scope" value="Bacteria"/>
</dbReference>
<dbReference type="InterPro" id="IPR010359">
    <property type="entry name" value="IrrE_HExxH"/>
</dbReference>
<evidence type="ECO:0000259" key="2">
    <source>
        <dbReference type="Pfam" id="PF08401"/>
    </source>
</evidence>
<protein>
    <submittedName>
        <fullName evidence="3">LtrC-like protein</fullName>
    </submittedName>
</protein>
<organism evidence="3 4">
    <name type="scientific">Fimbriimonas ginsengisoli Gsoil 348</name>
    <dbReference type="NCBI Taxonomy" id="661478"/>
    <lineage>
        <taxon>Bacteria</taxon>
        <taxon>Bacillati</taxon>
        <taxon>Armatimonadota</taxon>
        <taxon>Fimbriimonadia</taxon>
        <taxon>Fimbriimonadales</taxon>
        <taxon>Fimbriimonadaceae</taxon>
        <taxon>Fimbriimonas</taxon>
    </lineage>
</organism>
<evidence type="ECO:0000259" key="1">
    <source>
        <dbReference type="Pfam" id="PF06114"/>
    </source>
</evidence>
<dbReference type="EMBL" id="CP007139">
    <property type="protein sequence ID" value="AIE85818.1"/>
    <property type="molecule type" value="Genomic_DNA"/>
</dbReference>
<sequence>MSITATNDKAATLAASALTRLSEALASGNSDELTRYLDVMSRFHRYSFHNCLLILCQRPEATQVAGFNRWKELGRWVKKGEKGIAILAPSMRRPRPDELPEDEDADRKDAPKIVTRFVTVYVFDAEQTEGEPLPTLGKTSGQVGCYLTRLRDLVREKHIGLAYADNLGGALGLSHGQAITILRGLEPAEELSVLAHELAHELLHRGPRRIETTRQIREVEAEAVAYVVTQACGLENRTASWDYIRLYGGDEKLLAQSLTLVQHAACDMLTYIL</sequence>
<evidence type="ECO:0000313" key="4">
    <source>
        <dbReference type="Proteomes" id="UP000027982"/>
    </source>
</evidence>
<dbReference type="GO" id="GO:0003697">
    <property type="term" value="F:single-stranded DNA binding"/>
    <property type="evidence" value="ECO:0007669"/>
    <property type="project" value="InterPro"/>
</dbReference>
<proteinExistence type="predicted"/>
<name>A0A068NQH4_FIMGI</name>
<feature type="domain" description="IrrE N-terminal-like" evidence="1">
    <location>
        <begin position="176"/>
        <end position="226"/>
    </location>
</feature>